<dbReference type="Gene3D" id="3.40.50.150">
    <property type="entry name" value="Vaccinia Virus protein VP39"/>
    <property type="match status" value="1"/>
</dbReference>
<gene>
    <name evidence="3" type="ORF">KHLLAP_LOCUS9350</name>
</gene>
<dbReference type="CDD" id="cd02440">
    <property type="entry name" value="AdoMet_MTases"/>
    <property type="match status" value="1"/>
</dbReference>
<dbReference type="PANTHER" id="PTHR43591">
    <property type="entry name" value="METHYLTRANSFERASE"/>
    <property type="match status" value="1"/>
</dbReference>
<comment type="similarity">
    <text evidence="1">Belongs to the methyltransferase superfamily. LaeA methyltransferase family.</text>
</comment>
<accession>A0AAI8YL82</accession>
<dbReference type="InterPro" id="IPR029063">
    <property type="entry name" value="SAM-dependent_MTases_sf"/>
</dbReference>
<reference evidence="3" key="1">
    <citation type="submission" date="2023-10" db="EMBL/GenBank/DDBJ databases">
        <authorList>
            <person name="Hackl T."/>
        </authorList>
    </citation>
    <scope>NUCLEOTIDE SEQUENCE</scope>
</reference>
<dbReference type="Pfam" id="PF13489">
    <property type="entry name" value="Methyltransf_23"/>
    <property type="match status" value="1"/>
</dbReference>
<comment type="caution">
    <text evidence="3">The sequence shown here is derived from an EMBL/GenBank/DDBJ whole genome shotgun (WGS) entry which is preliminary data.</text>
</comment>
<proteinExistence type="inferred from homology"/>
<dbReference type="PANTHER" id="PTHR43591:SF102">
    <property type="entry name" value="S-ADENOSYL-L-METHIONINE-DEPENDENT METHYLTRANSFERASE"/>
    <property type="match status" value="1"/>
</dbReference>
<keyword evidence="4" id="KW-1185">Reference proteome</keyword>
<evidence type="ECO:0000313" key="4">
    <source>
        <dbReference type="Proteomes" id="UP001295740"/>
    </source>
</evidence>
<name>A0AAI8YL82_9PEZI</name>
<evidence type="ECO:0000256" key="2">
    <source>
        <dbReference type="SAM" id="MobiDB-lite"/>
    </source>
</evidence>
<dbReference type="GO" id="GO:0008168">
    <property type="term" value="F:methyltransferase activity"/>
    <property type="evidence" value="ECO:0007669"/>
    <property type="project" value="TreeGrafter"/>
</dbReference>
<dbReference type="Proteomes" id="UP001295740">
    <property type="component" value="Unassembled WGS sequence"/>
</dbReference>
<dbReference type="SUPFAM" id="SSF53335">
    <property type="entry name" value="S-adenosyl-L-methionine-dependent methyltransferases"/>
    <property type="match status" value="1"/>
</dbReference>
<evidence type="ECO:0000313" key="3">
    <source>
        <dbReference type="EMBL" id="CAJ2508882.1"/>
    </source>
</evidence>
<feature type="compositionally biased region" description="Polar residues" evidence="2">
    <location>
        <begin position="35"/>
        <end position="45"/>
    </location>
</feature>
<organism evidence="3 4">
    <name type="scientific">Anthostomella pinea</name>
    <dbReference type="NCBI Taxonomy" id="933095"/>
    <lineage>
        <taxon>Eukaryota</taxon>
        <taxon>Fungi</taxon>
        <taxon>Dikarya</taxon>
        <taxon>Ascomycota</taxon>
        <taxon>Pezizomycotina</taxon>
        <taxon>Sordariomycetes</taxon>
        <taxon>Xylariomycetidae</taxon>
        <taxon>Xylariales</taxon>
        <taxon>Xylariaceae</taxon>
        <taxon>Anthostomella</taxon>
    </lineage>
</organism>
<dbReference type="EMBL" id="CAUWAG010000012">
    <property type="protein sequence ID" value="CAJ2508882.1"/>
    <property type="molecule type" value="Genomic_DNA"/>
</dbReference>
<protein>
    <submittedName>
        <fullName evidence="3">Uu.00g139080.m01.CDS01</fullName>
    </submittedName>
</protein>
<sequence>MAGQPSMSESDDAAAPRDDGPRPRSAPDVARSEAGTGSSVASLDSFSIGLSVDPDDSDADSAMFDMDRAPSTASVSSSVYDFVEEHGRTYHKYKEGRYWMLNDEQEQQRLDLQHMMCRKVFRGHLALAPIDRPRRVLDFGTGTGNWAIDFATKHPESDVLGTDLSPIQPEFVPPNCHFEVDDIEDEWVFSHKFDYIHARHMVGSMTDFPKLFRAIYDNLTPGGWVEMQDYYVKLQSIDGSLDGTALQRWNDMLNHALSFTGRSGLAAPKYKRWMREVGLVDIGEEVFAVPGNTWAKGRDEKELGAMQMENILEGIHGISMTLFTKFLGMRSEEVEVLLVDVRKDLRNRDIHFYYPIMSVYARKPE</sequence>
<feature type="region of interest" description="Disordered" evidence="2">
    <location>
        <begin position="1"/>
        <end position="47"/>
    </location>
</feature>
<evidence type="ECO:0000256" key="1">
    <source>
        <dbReference type="ARBA" id="ARBA00038158"/>
    </source>
</evidence>
<dbReference type="AlphaFoldDB" id="A0AAI8YL82"/>